<protein>
    <recommendedName>
        <fullName evidence="3">Carboxylesterase type B domain-containing protein</fullName>
    </recommendedName>
</protein>
<evidence type="ECO:0000259" key="3">
    <source>
        <dbReference type="Pfam" id="PF00135"/>
    </source>
</evidence>
<comment type="caution">
    <text evidence="4">The sequence shown here is derived from an EMBL/GenBank/DDBJ whole genome shotgun (WGS) entry which is preliminary data.</text>
</comment>
<dbReference type="InterPro" id="IPR002018">
    <property type="entry name" value="CarbesteraseB"/>
</dbReference>
<comment type="similarity">
    <text evidence="1">Belongs to the type-B carboxylesterase/lipase family.</text>
</comment>
<keyword evidence="5" id="KW-1185">Reference proteome</keyword>
<dbReference type="EMBL" id="LZPO01018030">
    <property type="protein sequence ID" value="OBS79773.1"/>
    <property type="molecule type" value="Genomic_DNA"/>
</dbReference>
<dbReference type="SUPFAM" id="SSF53474">
    <property type="entry name" value="alpha/beta-Hydrolases"/>
    <property type="match status" value="1"/>
</dbReference>
<feature type="domain" description="Carboxylesterase type B" evidence="3">
    <location>
        <begin position="23"/>
        <end position="215"/>
    </location>
</feature>
<reference evidence="4 5" key="1">
    <citation type="submission" date="2016-06" db="EMBL/GenBank/DDBJ databases">
        <title>The Draft Genome Sequence and Annotation of the Desert Woodrat Neotoma lepida.</title>
        <authorList>
            <person name="Campbell M."/>
            <person name="Oakeson K.F."/>
            <person name="Yandell M."/>
            <person name="Halpert J.R."/>
            <person name="Dearing D."/>
        </authorList>
    </citation>
    <scope>NUCLEOTIDE SEQUENCE [LARGE SCALE GENOMIC DNA]</scope>
    <source>
        <strain evidence="4">417</strain>
        <tissue evidence="4">Liver</tissue>
    </source>
</reference>
<dbReference type="PANTHER" id="PTHR43903">
    <property type="entry name" value="NEUROLIGIN"/>
    <property type="match status" value="1"/>
</dbReference>
<name>A0A1A6HMW2_NEOLE</name>
<dbReference type="Gene3D" id="3.40.50.1820">
    <property type="entry name" value="alpha/beta hydrolase"/>
    <property type="match status" value="1"/>
</dbReference>
<gene>
    <name evidence="4" type="ORF">A6R68_22026</name>
</gene>
<organism evidence="4 5">
    <name type="scientific">Neotoma lepida</name>
    <name type="common">Desert woodrat</name>
    <dbReference type="NCBI Taxonomy" id="56216"/>
    <lineage>
        <taxon>Eukaryota</taxon>
        <taxon>Metazoa</taxon>
        <taxon>Chordata</taxon>
        <taxon>Craniata</taxon>
        <taxon>Vertebrata</taxon>
        <taxon>Euteleostomi</taxon>
        <taxon>Mammalia</taxon>
        <taxon>Eutheria</taxon>
        <taxon>Euarchontoglires</taxon>
        <taxon>Glires</taxon>
        <taxon>Rodentia</taxon>
        <taxon>Myomorpha</taxon>
        <taxon>Muroidea</taxon>
        <taxon>Cricetidae</taxon>
        <taxon>Neotominae</taxon>
        <taxon>Neotoma</taxon>
    </lineage>
</organism>
<feature type="non-terminal residue" evidence="4">
    <location>
        <position position="260"/>
    </location>
</feature>
<accession>A0A1A6HMW2</accession>
<evidence type="ECO:0000256" key="1">
    <source>
        <dbReference type="ARBA" id="ARBA00005964"/>
    </source>
</evidence>
<dbReference type="InterPro" id="IPR029058">
    <property type="entry name" value="AB_hydrolase_fold"/>
</dbReference>
<dbReference type="Pfam" id="PF00135">
    <property type="entry name" value="COesterase"/>
    <property type="match status" value="1"/>
</dbReference>
<dbReference type="AlphaFoldDB" id="A0A1A6HMW2"/>
<keyword evidence="2" id="KW-0732">Signal</keyword>
<proteinExistence type="inferred from homology"/>
<sequence length="260" mass="28302">MPLLLLLSDHTYDLELHPELHQNQAFDSGHEWASCWQPGTRTPTPPQISEDCLYLNVFVPEDLVSNASVLVFFHNTMEMEGSGGQLTIDGSVLAAVGNFIVVTANYRGTSLIPELLGLLHFASPQICPEREGLEVGSDQVAGNWGLLDQVAALTWVQTHIGAFGGDPQRVTLASDRGGADVASIHLLVTKTTRLQLFRRALLMSKVFWRKVTTGEPEVVQGVSDRHHLPNTAMHQHTGLTPLILAATYRNNESPGPLGTG</sequence>
<evidence type="ECO:0000313" key="5">
    <source>
        <dbReference type="Proteomes" id="UP000092124"/>
    </source>
</evidence>
<dbReference type="InterPro" id="IPR019819">
    <property type="entry name" value="Carboxylesterase_B_CS"/>
</dbReference>
<evidence type="ECO:0000313" key="4">
    <source>
        <dbReference type="EMBL" id="OBS79773.1"/>
    </source>
</evidence>
<dbReference type="STRING" id="56216.A0A1A6HMW2"/>
<dbReference type="InterPro" id="IPR051093">
    <property type="entry name" value="Neuroligin/BSAL"/>
</dbReference>
<dbReference type="Proteomes" id="UP000092124">
    <property type="component" value="Unassembled WGS sequence"/>
</dbReference>
<dbReference type="PROSITE" id="PS00941">
    <property type="entry name" value="CARBOXYLESTERASE_B_2"/>
    <property type="match status" value="1"/>
</dbReference>
<dbReference type="OrthoDB" id="6409105at2759"/>
<evidence type="ECO:0000256" key="2">
    <source>
        <dbReference type="ARBA" id="ARBA00022729"/>
    </source>
</evidence>